<feature type="transmembrane region" description="Helical" evidence="1">
    <location>
        <begin position="63"/>
        <end position="85"/>
    </location>
</feature>
<evidence type="ECO:0000313" key="2">
    <source>
        <dbReference type="EMBL" id="CAH0480606.1"/>
    </source>
</evidence>
<dbReference type="AlphaFoldDB" id="A0AAU9L163"/>
<organism evidence="2 3">
    <name type="scientific">Peronospora belbahrii</name>
    <dbReference type="NCBI Taxonomy" id="622444"/>
    <lineage>
        <taxon>Eukaryota</taxon>
        <taxon>Sar</taxon>
        <taxon>Stramenopiles</taxon>
        <taxon>Oomycota</taxon>
        <taxon>Peronosporomycetes</taxon>
        <taxon>Peronosporales</taxon>
        <taxon>Peronosporaceae</taxon>
        <taxon>Peronospora</taxon>
    </lineage>
</organism>
<keyword evidence="1" id="KW-0472">Membrane</keyword>
<dbReference type="EMBL" id="CAKKTJ010000324">
    <property type="protein sequence ID" value="CAH0480606.1"/>
    <property type="molecule type" value="Genomic_DNA"/>
</dbReference>
<gene>
    <name evidence="2" type="ORF">PBS003_LOCUS7223</name>
</gene>
<sequence length="179" mass="19465">MLIVTRSENSPLLVERRSHTRSSVSTPRSPFETGFPTLFTSPVLSPRSHRLSFIKPQHTHRELHVFLTLTMSTVGAGMLSIPYTFLLVQTWSALLGIVIVGLGMALTANALLLAHVQLVKQEEEQGKSGSDRKFASFQAIAEASGRDALGYAVSIITAVGIYGGCLDCVRIVRDIAPFL</sequence>
<proteinExistence type="predicted"/>
<comment type="caution">
    <text evidence="2">The sequence shown here is derived from an EMBL/GenBank/DDBJ whole genome shotgun (WGS) entry which is preliminary data.</text>
</comment>
<protein>
    <recommendedName>
        <fullName evidence="4">Amino acid transporter transmembrane domain-containing protein</fullName>
    </recommendedName>
</protein>
<keyword evidence="1" id="KW-1133">Transmembrane helix</keyword>
<keyword evidence="1" id="KW-0812">Transmembrane</keyword>
<name>A0AAU9L163_9STRA</name>
<evidence type="ECO:0000256" key="1">
    <source>
        <dbReference type="SAM" id="Phobius"/>
    </source>
</evidence>
<dbReference type="Proteomes" id="UP001160483">
    <property type="component" value="Unassembled WGS sequence"/>
</dbReference>
<reference evidence="2" key="1">
    <citation type="submission" date="2021-11" db="EMBL/GenBank/DDBJ databases">
        <authorList>
            <person name="Islam A."/>
            <person name="Islam S."/>
            <person name="Flora M.S."/>
            <person name="Rahman M."/>
            <person name="Ziaur R.M."/>
            <person name="Epstein J.H."/>
            <person name="Hassan M."/>
            <person name="Klassen M."/>
            <person name="Woodard K."/>
            <person name="Webb A."/>
            <person name="Webby R.J."/>
            <person name="El Zowalaty M.E."/>
        </authorList>
    </citation>
    <scope>NUCLEOTIDE SEQUENCE</scope>
    <source>
        <strain evidence="2">Pbs3</strain>
    </source>
</reference>
<evidence type="ECO:0008006" key="4">
    <source>
        <dbReference type="Google" id="ProtNLM"/>
    </source>
</evidence>
<accession>A0AAU9L163</accession>
<feature type="transmembrane region" description="Helical" evidence="1">
    <location>
        <begin position="91"/>
        <end position="114"/>
    </location>
</feature>
<evidence type="ECO:0000313" key="3">
    <source>
        <dbReference type="Proteomes" id="UP001160483"/>
    </source>
</evidence>